<proteinExistence type="predicted"/>
<evidence type="ECO:0000313" key="3">
    <source>
        <dbReference type="EMBL" id="MEQ2225743.1"/>
    </source>
</evidence>
<reference evidence="3 4" key="1">
    <citation type="submission" date="2021-06" db="EMBL/GenBank/DDBJ databases">
        <authorList>
            <person name="Palmer J.M."/>
        </authorList>
    </citation>
    <scope>NUCLEOTIDE SEQUENCE [LARGE SCALE GENOMIC DNA]</scope>
    <source>
        <strain evidence="4">if_2019</strain>
        <tissue evidence="3">Muscle</tissue>
    </source>
</reference>
<comment type="caution">
    <text evidence="3">The sequence shown here is derived from an EMBL/GenBank/DDBJ whole genome shotgun (WGS) entry which is preliminary data.</text>
</comment>
<evidence type="ECO:0000313" key="4">
    <source>
        <dbReference type="Proteomes" id="UP001482620"/>
    </source>
</evidence>
<feature type="transmembrane region" description="Helical" evidence="2">
    <location>
        <begin position="26"/>
        <end position="44"/>
    </location>
</feature>
<feature type="region of interest" description="Disordered" evidence="1">
    <location>
        <begin position="113"/>
        <end position="137"/>
    </location>
</feature>
<dbReference type="EMBL" id="JAHRIQ010013695">
    <property type="protein sequence ID" value="MEQ2225743.1"/>
    <property type="molecule type" value="Genomic_DNA"/>
</dbReference>
<keyword evidence="4" id="KW-1185">Reference proteome</keyword>
<dbReference type="Proteomes" id="UP001482620">
    <property type="component" value="Unassembled WGS sequence"/>
</dbReference>
<keyword evidence="2" id="KW-0812">Transmembrane</keyword>
<protein>
    <submittedName>
        <fullName evidence="3">Uncharacterized protein</fullName>
    </submittedName>
</protein>
<gene>
    <name evidence="3" type="ORF">ILYODFUR_020448</name>
</gene>
<evidence type="ECO:0000256" key="2">
    <source>
        <dbReference type="SAM" id="Phobius"/>
    </source>
</evidence>
<organism evidence="3 4">
    <name type="scientific">Ilyodon furcidens</name>
    <name type="common">goldbreast splitfin</name>
    <dbReference type="NCBI Taxonomy" id="33524"/>
    <lineage>
        <taxon>Eukaryota</taxon>
        <taxon>Metazoa</taxon>
        <taxon>Chordata</taxon>
        <taxon>Craniata</taxon>
        <taxon>Vertebrata</taxon>
        <taxon>Euteleostomi</taxon>
        <taxon>Actinopterygii</taxon>
        <taxon>Neopterygii</taxon>
        <taxon>Teleostei</taxon>
        <taxon>Neoteleostei</taxon>
        <taxon>Acanthomorphata</taxon>
        <taxon>Ovalentaria</taxon>
        <taxon>Atherinomorphae</taxon>
        <taxon>Cyprinodontiformes</taxon>
        <taxon>Goodeidae</taxon>
        <taxon>Ilyodon</taxon>
    </lineage>
</organism>
<keyword evidence="2" id="KW-1133">Transmembrane helix</keyword>
<keyword evidence="2" id="KW-0472">Membrane</keyword>
<sequence length="137" mass="15908">MPQTQWPARIVLTYYWRNFSGVTQDVMTILAAFFFLFVFVHKLSSHLTHAKSFSPTIFVQIRILGHCLLGYCMGNSKNKPLQGTAGSRSVYADLTDMIYGKYYQGPERRRRRMKEEKMKASECKHETGGRVERDTVF</sequence>
<evidence type="ECO:0000256" key="1">
    <source>
        <dbReference type="SAM" id="MobiDB-lite"/>
    </source>
</evidence>
<accession>A0ABV0T1U9</accession>
<name>A0ABV0T1U9_9TELE</name>